<evidence type="ECO:0000256" key="1">
    <source>
        <dbReference type="ARBA" id="ARBA00009156"/>
    </source>
</evidence>
<comment type="caution">
    <text evidence="5">The sequence shown here is derived from an EMBL/GenBank/DDBJ whole genome shotgun (WGS) entry which is preliminary data.</text>
</comment>
<name>A0AAV5GNX3_9BASI</name>
<feature type="region of interest" description="Disordered" evidence="4">
    <location>
        <begin position="23"/>
        <end position="42"/>
    </location>
</feature>
<keyword evidence="6" id="KW-1185">Reference proteome</keyword>
<dbReference type="GO" id="GO:0005829">
    <property type="term" value="C:cytosol"/>
    <property type="evidence" value="ECO:0007669"/>
    <property type="project" value="TreeGrafter"/>
</dbReference>
<dbReference type="InterPro" id="IPR043129">
    <property type="entry name" value="ATPase_NBD"/>
</dbReference>
<sequence>MSDSEDMPGVAISSLSLSYPPAPALRPLTPHNGSPSPASLPPPVAPVKNPLYLSIDAGVSKLKACVLDDKLRVVWVEHVKIDDELPQYGTRHGVYTLGDVVTCPSEARLHALDLLLEKLARECPDPTLLSRVVCVSGVGQPHTLHYLSHDFPSLLSTLIGSPQNRISSVLTAQSAFSLPEPSTCGDTSAFPQVRELEHYFGELTQRSSGGEGGEAGGAARERAPFETAALLEAGRQELARRTGSSPTSRSGAAQLLKVVQTDQRAEAEGKEGVLSRTGRIVLECGLLASVFLGVLAPADAADTCSTCLLNPVTGLWDEDVLAFVAAGGQEGQQDGSKTASLTQKLGTVERDGGIELGKISPYFVQRFAFSPNCIVAPFTGTDPATFLAFPLTSRDALVSLASPAETDTLMAPSPAFVPTPERTIVWHPAKAWWECFEDASAKGKEKANETEGETVKTPDFIAVVSSRNAGIGRALSRDLYCNGQWDVFSHLSAIVPHGGTLGLDEKFYSLFFPHGEATSAQGFLRFVSGARVQEFSDRKINPRLLLESQLMTLRLRLGRIYRSLLPPDDPSLDHVRPHDPLGFPGLSSSFHPERVILVGEASQNPAMASLLSTMFNSPAFLPLATGLKSFAHGQRDYDRHERDDPASSRKKTTAAALGAAYKAAWAYARAACGERSSFSAFLSYAIVEYSSHEYVHNVEQDRAAASAVDPSLAGTFASSSMSTGDETSTSLAASEHSRFSLPRPGQSHRRVPSAAASSHSQQQSHWPARGPASSVAARSAPATLERVHPSQLAEVALAVGSGGVGRGGAEGRELDPDPPGLTLVAMPDWDEWRYYTSMLPEFVRLERSALKGLV</sequence>
<evidence type="ECO:0008006" key="7">
    <source>
        <dbReference type="Google" id="ProtNLM"/>
    </source>
</evidence>
<dbReference type="SUPFAM" id="SSF53067">
    <property type="entry name" value="Actin-like ATPase domain"/>
    <property type="match status" value="1"/>
</dbReference>
<dbReference type="AlphaFoldDB" id="A0AAV5GNX3"/>
<dbReference type="EMBL" id="BQKY01000009">
    <property type="protein sequence ID" value="GJN91878.1"/>
    <property type="molecule type" value="Genomic_DNA"/>
</dbReference>
<feature type="compositionally biased region" description="Low complexity" evidence="4">
    <location>
        <begin position="753"/>
        <end position="782"/>
    </location>
</feature>
<keyword evidence="2" id="KW-0808">Transferase</keyword>
<proteinExistence type="inferred from homology"/>
<dbReference type="GO" id="GO:0005997">
    <property type="term" value="P:xylulose metabolic process"/>
    <property type="evidence" value="ECO:0007669"/>
    <property type="project" value="TreeGrafter"/>
</dbReference>
<evidence type="ECO:0000256" key="2">
    <source>
        <dbReference type="ARBA" id="ARBA00022679"/>
    </source>
</evidence>
<evidence type="ECO:0000256" key="4">
    <source>
        <dbReference type="SAM" id="MobiDB-lite"/>
    </source>
</evidence>
<dbReference type="Gene3D" id="3.30.420.40">
    <property type="match status" value="2"/>
</dbReference>
<accession>A0AAV5GNX3</accession>
<feature type="compositionally biased region" description="Polar residues" evidence="4">
    <location>
        <begin position="716"/>
        <end position="732"/>
    </location>
</feature>
<dbReference type="Proteomes" id="UP001342314">
    <property type="component" value="Unassembled WGS sequence"/>
</dbReference>
<comment type="similarity">
    <text evidence="1">Belongs to the FGGY kinase family.</text>
</comment>
<dbReference type="PANTHER" id="PTHR10196">
    <property type="entry name" value="SUGAR KINASE"/>
    <property type="match status" value="1"/>
</dbReference>
<evidence type="ECO:0000313" key="5">
    <source>
        <dbReference type="EMBL" id="GJN91878.1"/>
    </source>
</evidence>
<dbReference type="GO" id="GO:0004856">
    <property type="term" value="F:D-xylulokinase activity"/>
    <property type="evidence" value="ECO:0007669"/>
    <property type="project" value="TreeGrafter"/>
</dbReference>
<evidence type="ECO:0000256" key="3">
    <source>
        <dbReference type="ARBA" id="ARBA00022777"/>
    </source>
</evidence>
<reference evidence="5 6" key="1">
    <citation type="submission" date="2021-12" db="EMBL/GenBank/DDBJ databases">
        <title>High titer production of polyol ester of fatty acids by Rhodotorula paludigena BS15 towards product separation-free biomass refinery.</title>
        <authorList>
            <person name="Mano J."/>
            <person name="Ono H."/>
            <person name="Tanaka T."/>
            <person name="Naito K."/>
            <person name="Sushida H."/>
            <person name="Ike M."/>
            <person name="Tokuyasu K."/>
            <person name="Kitaoka M."/>
        </authorList>
    </citation>
    <scope>NUCLEOTIDE SEQUENCE [LARGE SCALE GENOMIC DNA]</scope>
    <source>
        <strain evidence="5 6">BS15</strain>
    </source>
</reference>
<feature type="region of interest" description="Disordered" evidence="4">
    <location>
        <begin position="716"/>
        <end position="783"/>
    </location>
</feature>
<protein>
    <recommendedName>
        <fullName evidence="7">Actin-like ATPase domain-containing protein</fullName>
    </recommendedName>
</protein>
<keyword evidence="3" id="KW-0418">Kinase</keyword>
<dbReference type="PANTHER" id="PTHR10196:SF57">
    <property type="entry name" value="XYLULOSE KINASE"/>
    <property type="match status" value="1"/>
</dbReference>
<evidence type="ECO:0000313" key="6">
    <source>
        <dbReference type="Proteomes" id="UP001342314"/>
    </source>
</evidence>
<organism evidence="5 6">
    <name type="scientific">Rhodotorula paludigena</name>
    <dbReference type="NCBI Taxonomy" id="86838"/>
    <lineage>
        <taxon>Eukaryota</taxon>
        <taxon>Fungi</taxon>
        <taxon>Dikarya</taxon>
        <taxon>Basidiomycota</taxon>
        <taxon>Pucciniomycotina</taxon>
        <taxon>Microbotryomycetes</taxon>
        <taxon>Sporidiobolales</taxon>
        <taxon>Sporidiobolaceae</taxon>
        <taxon>Rhodotorula</taxon>
    </lineage>
</organism>
<gene>
    <name evidence="5" type="ORF">Rhopal_004903-T1</name>
</gene>